<organism evidence="2">
    <name type="scientific">Cryptomonas curvata</name>
    <dbReference type="NCBI Taxonomy" id="233186"/>
    <lineage>
        <taxon>Eukaryota</taxon>
        <taxon>Cryptophyceae</taxon>
        <taxon>Cryptomonadales</taxon>
        <taxon>Cryptomonadaceae</taxon>
        <taxon>Cryptomonas</taxon>
    </lineage>
</organism>
<evidence type="ECO:0000313" key="2">
    <source>
        <dbReference type="EMBL" id="CAD8633695.1"/>
    </source>
</evidence>
<proteinExistence type="predicted"/>
<dbReference type="InterPro" id="IPR036249">
    <property type="entry name" value="Thioredoxin-like_sf"/>
</dbReference>
<sequence length="253" mass="28725">MGLVGDALPSMAFNTLDGRLYPHPTHERITEPGIKAFTEDFLSGRVRPQRASQTRREAEQAAAAAARDGADGLLEITFDTFNDICLDTSHDVLVLYYSSAAQVSKDLWPYFRRVVQRFRALNITSLRIGRYDVSKNQLPNRLEIENFPAIIMYPANDKEPPFRLFHGKAQVRPIMLWAQETASIKFAFENDTPHLDAEQREAYIVQIKERNERVAEKRAEERKARAARLDKEAGKRSGKRSKSSSGSNSKDDL</sequence>
<gene>
    <name evidence="2" type="ORF">CCUR1050_LOCUS11376</name>
</gene>
<protein>
    <recommendedName>
        <fullName evidence="3">Thioredoxin domain-containing protein</fullName>
    </recommendedName>
</protein>
<name>A0A7S0QJA9_9CRYP</name>
<dbReference type="AlphaFoldDB" id="A0A7S0QJA9"/>
<dbReference type="PANTHER" id="PTHR46497">
    <property type="entry name" value="THIOREDOXIN DOMAIN-CONTAINING PROTEIN 11"/>
    <property type="match status" value="1"/>
</dbReference>
<accession>A0A7S0QJA9</accession>
<dbReference type="Gene3D" id="3.40.30.10">
    <property type="entry name" value="Glutaredoxin"/>
    <property type="match status" value="1"/>
</dbReference>
<evidence type="ECO:0008006" key="3">
    <source>
        <dbReference type="Google" id="ProtNLM"/>
    </source>
</evidence>
<dbReference type="EMBL" id="HBEZ01020505">
    <property type="protein sequence ID" value="CAD8633695.1"/>
    <property type="molecule type" value="Transcribed_RNA"/>
</dbReference>
<feature type="compositionally biased region" description="Basic and acidic residues" evidence="1">
    <location>
        <begin position="214"/>
        <end position="235"/>
    </location>
</feature>
<dbReference type="PANTHER" id="PTHR46497:SF1">
    <property type="entry name" value="THIOREDOXIN DOMAIN-CONTAINING PROTEIN 11"/>
    <property type="match status" value="1"/>
</dbReference>
<dbReference type="InterPro" id="IPR052792">
    <property type="entry name" value="Thioredoxin_dom-contain_11"/>
</dbReference>
<evidence type="ECO:0000256" key="1">
    <source>
        <dbReference type="SAM" id="MobiDB-lite"/>
    </source>
</evidence>
<dbReference type="SUPFAM" id="SSF52833">
    <property type="entry name" value="Thioredoxin-like"/>
    <property type="match status" value="1"/>
</dbReference>
<feature type="compositionally biased region" description="Low complexity" evidence="1">
    <location>
        <begin position="243"/>
        <end position="253"/>
    </location>
</feature>
<feature type="region of interest" description="Disordered" evidence="1">
    <location>
        <begin position="214"/>
        <end position="253"/>
    </location>
</feature>
<reference evidence="2" key="1">
    <citation type="submission" date="2021-01" db="EMBL/GenBank/DDBJ databases">
        <authorList>
            <person name="Corre E."/>
            <person name="Pelletier E."/>
            <person name="Niang G."/>
            <person name="Scheremetjew M."/>
            <person name="Finn R."/>
            <person name="Kale V."/>
            <person name="Holt S."/>
            <person name="Cochrane G."/>
            <person name="Meng A."/>
            <person name="Brown T."/>
            <person name="Cohen L."/>
        </authorList>
    </citation>
    <scope>NUCLEOTIDE SEQUENCE</scope>
    <source>
        <strain evidence="2">CCAP979/52</strain>
    </source>
</reference>